<gene>
    <name evidence="1" type="ORF">Q4521_07730</name>
</gene>
<name>A0AAW7X4X5_9GAMM</name>
<dbReference type="InterPro" id="IPR014984">
    <property type="entry name" value="HopJ"/>
</dbReference>
<evidence type="ECO:0000313" key="2">
    <source>
        <dbReference type="Proteomes" id="UP001169760"/>
    </source>
</evidence>
<organism evidence="1 2">
    <name type="scientific">Saccharophagus degradans</name>
    <dbReference type="NCBI Taxonomy" id="86304"/>
    <lineage>
        <taxon>Bacteria</taxon>
        <taxon>Pseudomonadati</taxon>
        <taxon>Pseudomonadota</taxon>
        <taxon>Gammaproteobacteria</taxon>
        <taxon>Cellvibrionales</taxon>
        <taxon>Cellvibrionaceae</taxon>
        <taxon>Saccharophagus</taxon>
    </lineage>
</organism>
<dbReference type="Proteomes" id="UP001169760">
    <property type="component" value="Unassembled WGS sequence"/>
</dbReference>
<reference evidence="1" key="1">
    <citation type="submission" date="2023-07" db="EMBL/GenBank/DDBJ databases">
        <title>Genome content predicts the carbon catabolic preferences of heterotrophic bacteria.</title>
        <authorList>
            <person name="Gralka M."/>
        </authorList>
    </citation>
    <scope>NUCLEOTIDE SEQUENCE</scope>
    <source>
        <strain evidence="1">I3M17_2</strain>
    </source>
</reference>
<dbReference type="AlphaFoldDB" id="A0AAW7X4X5"/>
<sequence>MTAETKDLTTFLTHINRALTEVEFEQTMAVIEHNYDYTPTAFKNGDTENEAGTNAGSCKIFAFAQLNNLSESTTLALFGKYYREDVLGNPEGDDHANIRNFIEYGWNGIKFDGEALTAKA</sequence>
<proteinExistence type="predicted"/>
<dbReference type="RefSeq" id="WP_216063177.1">
    <property type="nucleotide sequence ID" value="NZ_JAHKPP010000009.1"/>
</dbReference>
<accession>A0AAW7X4X5</accession>
<dbReference type="EMBL" id="JAUOPB010000005">
    <property type="protein sequence ID" value="MDO6422360.1"/>
    <property type="molecule type" value="Genomic_DNA"/>
</dbReference>
<protein>
    <submittedName>
        <fullName evidence="1">HopJ type III effector protein</fullName>
    </submittedName>
</protein>
<dbReference type="Pfam" id="PF08888">
    <property type="entry name" value="HopJ"/>
    <property type="match status" value="1"/>
</dbReference>
<evidence type="ECO:0000313" key="1">
    <source>
        <dbReference type="EMBL" id="MDO6422360.1"/>
    </source>
</evidence>
<comment type="caution">
    <text evidence="1">The sequence shown here is derived from an EMBL/GenBank/DDBJ whole genome shotgun (WGS) entry which is preliminary data.</text>
</comment>